<sequence length="191" mass="22115">MERDTNRITDYNLYEIVSNQPQIPYKKSDYGIFSSQDSSPYISSVIRNTTYIQKSHYQLYKSPQIKKINHRSYQLLPKIKNNSDFKPDFTINSIKSSENIKNNAKGILEKNCYSFSIDNLPGIHKKGKNNTLGNEIIGGYKGNNDKDTKNFVKFEKETKIKAPVIVVKKKRVKAMKPMLFSFLGKMVERVF</sequence>
<comment type="caution">
    <text evidence="1">The sequence shown here is derived from an EMBL/GenBank/DDBJ whole genome shotgun (WGS) entry which is preliminary data.</text>
</comment>
<organism evidence="1 2">
    <name type="scientific">Stentor coeruleus</name>
    <dbReference type="NCBI Taxonomy" id="5963"/>
    <lineage>
        <taxon>Eukaryota</taxon>
        <taxon>Sar</taxon>
        <taxon>Alveolata</taxon>
        <taxon>Ciliophora</taxon>
        <taxon>Postciliodesmatophora</taxon>
        <taxon>Heterotrichea</taxon>
        <taxon>Heterotrichida</taxon>
        <taxon>Stentoridae</taxon>
        <taxon>Stentor</taxon>
    </lineage>
</organism>
<proteinExistence type="predicted"/>
<evidence type="ECO:0000313" key="1">
    <source>
        <dbReference type="EMBL" id="OMJ87960.1"/>
    </source>
</evidence>
<name>A0A1R2CG89_9CILI</name>
<reference evidence="1 2" key="1">
    <citation type="submission" date="2016-11" db="EMBL/GenBank/DDBJ databases">
        <title>The macronuclear genome of Stentor coeruleus: a giant cell with tiny introns.</title>
        <authorList>
            <person name="Slabodnick M."/>
            <person name="Ruby J.G."/>
            <person name="Reiff S.B."/>
            <person name="Swart E.C."/>
            <person name="Gosai S."/>
            <person name="Prabakaran S."/>
            <person name="Witkowska E."/>
            <person name="Larue G.E."/>
            <person name="Fisher S."/>
            <person name="Freeman R.M."/>
            <person name="Gunawardena J."/>
            <person name="Chu W."/>
            <person name="Stover N.A."/>
            <person name="Gregory B.D."/>
            <person name="Nowacki M."/>
            <person name="Derisi J."/>
            <person name="Roy S.W."/>
            <person name="Marshall W.F."/>
            <person name="Sood P."/>
        </authorList>
    </citation>
    <scope>NUCLEOTIDE SEQUENCE [LARGE SCALE GENOMIC DNA]</scope>
    <source>
        <strain evidence="1">WM001</strain>
    </source>
</reference>
<gene>
    <name evidence="1" type="ORF">SteCoe_10195</name>
</gene>
<dbReference type="Proteomes" id="UP000187209">
    <property type="component" value="Unassembled WGS sequence"/>
</dbReference>
<evidence type="ECO:0000313" key="2">
    <source>
        <dbReference type="Proteomes" id="UP000187209"/>
    </source>
</evidence>
<protein>
    <submittedName>
        <fullName evidence="1">Uncharacterized protein</fullName>
    </submittedName>
</protein>
<dbReference type="EMBL" id="MPUH01000163">
    <property type="protein sequence ID" value="OMJ87960.1"/>
    <property type="molecule type" value="Genomic_DNA"/>
</dbReference>
<keyword evidence="2" id="KW-1185">Reference proteome</keyword>
<dbReference type="AlphaFoldDB" id="A0A1R2CG89"/>
<accession>A0A1R2CG89</accession>